<dbReference type="SUPFAM" id="SSF55021">
    <property type="entry name" value="ACT-like"/>
    <property type="match status" value="1"/>
</dbReference>
<dbReference type="GO" id="GO:0008728">
    <property type="term" value="F:GTP diphosphokinase activity"/>
    <property type="evidence" value="ECO:0007669"/>
    <property type="project" value="TreeGrafter"/>
</dbReference>
<feature type="domain" description="ACT" evidence="7">
    <location>
        <begin position="763"/>
        <end position="835"/>
    </location>
</feature>
<dbReference type="EMBL" id="CP018632">
    <property type="protein sequence ID" value="ASJ76667.1"/>
    <property type="molecule type" value="Genomic_DNA"/>
</dbReference>
<dbReference type="PROSITE" id="PS51831">
    <property type="entry name" value="HD"/>
    <property type="match status" value="1"/>
</dbReference>
<feature type="compositionally biased region" description="Basic and acidic residues" evidence="6">
    <location>
        <begin position="95"/>
        <end position="111"/>
    </location>
</feature>
<dbReference type="PROSITE" id="PS51880">
    <property type="entry name" value="TGS"/>
    <property type="match status" value="1"/>
</dbReference>
<dbReference type="InterPro" id="IPR007685">
    <property type="entry name" value="RelA_SpoT"/>
</dbReference>
<feature type="region of interest" description="Disordered" evidence="6">
    <location>
        <begin position="1"/>
        <end position="125"/>
    </location>
</feature>
<proteinExistence type="inferred from homology"/>
<comment type="catalytic activity">
    <reaction evidence="4">
        <text>guanosine 3',5'-bis(diphosphate) + H2O = GDP + diphosphate + H(+)</text>
        <dbReference type="Rhea" id="RHEA:14253"/>
        <dbReference type="ChEBI" id="CHEBI:15377"/>
        <dbReference type="ChEBI" id="CHEBI:15378"/>
        <dbReference type="ChEBI" id="CHEBI:33019"/>
        <dbReference type="ChEBI" id="CHEBI:58189"/>
        <dbReference type="ChEBI" id="CHEBI:77828"/>
        <dbReference type="EC" id="3.1.7.2"/>
    </reaction>
</comment>
<dbReference type="SUPFAM" id="SSF81301">
    <property type="entry name" value="Nucleotidyltransferase"/>
    <property type="match status" value="1"/>
</dbReference>
<dbReference type="RefSeq" id="WP_236994704.1">
    <property type="nucleotide sequence ID" value="NZ_CP018632.1"/>
</dbReference>
<dbReference type="InterPro" id="IPR006674">
    <property type="entry name" value="HD_domain"/>
</dbReference>
<keyword evidence="11" id="KW-1185">Reference proteome</keyword>
<dbReference type="EC" id="3.1.7.2" evidence="3"/>
<dbReference type="InterPro" id="IPR002912">
    <property type="entry name" value="ACT_dom"/>
</dbReference>
<dbReference type="CDD" id="cd04876">
    <property type="entry name" value="ACT_RelA-SpoT"/>
    <property type="match status" value="1"/>
</dbReference>
<organism evidence="10 11">
    <name type="scientific">Granulosicoccus antarcticus IMCC3135</name>
    <dbReference type="NCBI Taxonomy" id="1192854"/>
    <lineage>
        <taxon>Bacteria</taxon>
        <taxon>Pseudomonadati</taxon>
        <taxon>Pseudomonadota</taxon>
        <taxon>Gammaproteobacteria</taxon>
        <taxon>Chromatiales</taxon>
        <taxon>Granulosicoccaceae</taxon>
        <taxon>Granulosicoccus</taxon>
    </lineage>
</organism>
<evidence type="ECO:0000259" key="7">
    <source>
        <dbReference type="PROSITE" id="PS51671"/>
    </source>
</evidence>
<dbReference type="PANTHER" id="PTHR21262">
    <property type="entry name" value="GUANOSINE-3',5'-BIS DIPHOSPHATE 3'-PYROPHOSPHOHYDROLASE"/>
    <property type="match status" value="1"/>
</dbReference>
<reference evidence="10 11" key="1">
    <citation type="submission" date="2016-12" db="EMBL/GenBank/DDBJ databases">
        <authorList>
            <person name="Song W.-J."/>
            <person name="Kurnit D.M."/>
        </authorList>
    </citation>
    <scope>NUCLEOTIDE SEQUENCE [LARGE SCALE GENOMIC DNA]</scope>
    <source>
        <strain evidence="10 11">IMCC3135</strain>
    </source>
</reference>
<dbReference type="GO" id="GO:0015949">
    <property type="term" value="P:nucleobase-containing small molecule interconversion"/>
    <property type="evidence" value="ECO:0007669"/>
    <property type="project" value="UniProtKB-ARBA"/>
</dbReference>
<comment type="similarity">
    <text evidence="5">Belongs to the relA/spoT family.</text>
</comment>
<dbReference type="CDD" id="cd00077">
    <property type="entry name" value="HDc"/>
    <property type="match status" value="1"/>
</dbReference>
<dbReference type="GO" id="GO:0042594">
    <property type="term" value="P:response to starvation"/>
    <property type="evidence" value="ECO:0007669"/>
    <property type="project" value="TreeGrafter"/>
</dbReference>
<name>A0A2Z2P7J8_9GAMM</name>
<evidence type="ECO:0000259" key="8">
    <source>
        <dbReference type="PROSITE" id="PS51831"/>
    </source>
</evidence>
<evidence type="ECO:0000256" key="4">
    <source>
        <dbReference type="ARBA" id="ARBA00047968"/>
    </source>
</evidence>
<dbReference type="FunFam" id="1.10.3210.10:FF:000001">
    <property type="entry name" value="GTP pyrophosphokinase RelA"/>
    <property type="match status" value="1"/>
</dbReference>
<sequence>MTIGDPPGFDPSLSADTSSASNDQPDGHFNHPMNGSASSISAEHEQRPANIPAKQPIPPVNLRSTSSGATPVDVPSVNVKQSQPAANVRSTPAKRPTERHPDDTFGVHEVPESPGGMSQPPVSSGKLEAHAYSALVEKMHDRFSSEQIADVARAYTLARDAHTGQVRSSGEPYITHPIAVAGIVFDMQLDHYSVMAALMHDVLEDTPVTREAMAEAFGEEVTHIVDGVSKLNHLKFRSKKEAQAESFRKMLLAMVTDIRVIIIKLADRIHNMRTIGSLRPDKRRRIGKETLEVYAPIATRLGMYAVKTELEDMGFRACYPMRSRILEVTVEQAHRNRDQLIGRVAGRITSTLGEKGIEAVVSGREKHLYSLYNKMLKKQLPFQRVFDMMALRVVVGSVEECYQVLGLVHQMYAPIFTRFKDYIAVPKQNGYQSLHTVLNYGSEGTPVEVQIRTHEMDELAESGIAAHWAYKDANSVIPARSQTPAWLSRLVDIQDHTNNTVEFIENVKVDLYPGEIYVFTPKGRIIQLPRDATPVDFAYAVHSEVGNKCVSAKIDRRVASLSTPLESGQTVEIITGQVVAPSPMWLNSVMTAKARTAIRQHLRALDRTESIEFGKRLLRRALDRHEMTLEQVPEKIMNDMLAERRLATVDDLFADVGLGLHLPSQIAGRLAQLVCGEGEVVPQLPAVETAPPLLVDSAASPTLYMSQCCHPIPGDSVQGFFTPGKGVAVHRAGCRNVRRFRRRPKESVSVDWAPDVKGNFEVVILGHLINQPGALARVTATMSLMNVNIEHLEFNSRSDDDISIRFALSVEGRIQLARIVRRLRNLTVVRSVKRV</sequence>
<dbReference type="AlphaFoldDB" id="A0A2Z2P7J8"/>
<evidence type="ECO:0000313" key="10">
    <source>
        <dbReference type="EMBL" id="ASJ76667.1"/>
    </source>
</evidence>
<evidence type="ECO:0000256" key="3">
    <source>
        <dbReference type="ARBA" id="ARBA00024387"/>
    </source>
</evidence>
<dbReference type="SUPFAM" id="SSF81271">
    <property type="entry name" value="TGS-like"/>
    <property type="match status" value="1"/>
</dbReference>
<dbReference type="InterPro" id="IPR043519">
    <property type="entry name" value="NT_sf"/>
</dbReference>
<dbReference type="InterPro" id="IPR012675">
    <property type="entry name" value="Beta-grasp_dom_sf"/>
</dbReference>
<comment type="pathway">
    <text evidence="2">Purine metabolism; ppGpp biosynthesis; ppGpp from GDP: step 1/1.</text>
</comment>
<dbReference type="InterPro" id="IPR004095">
    <property type="entry name" value="TGS"/>
</dbReference>
<dbReference type="Pfam" id="PF02824">
    <property type="entry name" value="TGS"/>
    <property type="match status" value="1"/>
</dbReference>
<dbReference type="PROSITE" id="PS51671">
    <property type="entry name" value="ACT"/>
    <property type="match status" value="1"/>
</dbReference>
<feature type="domain" description="HD" evidence="8">
    <location>
        <begin position="173"/>
        <end position="272"/>
    </location>
</feature>
<dbReference type="FunFam" id="3.10.20.30:FF:000002">
    <property type="entry name" value="GTP pyrophosphokinase (RelA/SpoT)"/>
    <property type="match status" value="1"/>
</dbReference>
<accession>A0A2Z2P7J8</accession>
<dbReference type="InterPro" id="IPR045600">
    <property type="entry name" value="RelA/SpoT_AH_RIS"/>
</dbReference>
<dbReference type="InterPro" id="IPR004811">
    <property type="entry name" value="RelA/Spo_fam"/>
</dbReference>
<dbReference type="CDD" id="cd05399">
    <property type="entry name" value="NT_Rel-Spo_like"/>
    <property type="match status" value="1"/>
</dbReference>
<evidence type="ECO:0000313" key="11">
    <source>
        <dbReference type="Proteomes" id="UP000250079"/>
    </source>
</evidence>
<keyword evidence="1 10" id="KW-0378">Hydrolase</keyword>
<dbReference type="InterPro" id="IPR003607">
    <property type="entry name" value="HD/PDEase_dom"/>
</dbReference>
<dbReference type="Gene3D" id="3.30.460.10">
    <property type="entry name" value="Beta Polymerase, domain 2"/>
    <property type="match status" value="1"/>
</dbReference>
<dbReference type="InterPro" id="IPR033655">
    <property type="entry name" value="TGS_RelA/SpoT"/>
</dbReference>
<dbReference type="Pfam" id="PF19296">
    <property type="entry name" value="RelA_AH_RIS"/>
    <property type="match status" value="1"/>
</dbReference>
<dbReference type="GO" id="GO:0005886">
    <property type="term" value="C:plasma membrane"/>
    <property type="evidence" value="ECO:0007669"/>
    <property type="project" value="TreeGrafter"/>
</dbReference>
<dbReference type="Pfam" id="PF13291">
    <property type="entry name" value="ACT_4"/>
    <property type="match status" value="1"/>
</dbReference>
<feature type="compositionally biased region" description="Polar residues" evidence="6">
    <location>
        <begin position="78"/>
        <end position="90"/>
    </location>
</feature>
<dbReference type="Proteomes" id="UP000250079">
    <property type="component" value="Chromosome"/>
</dbReference>
<dbReference type="InterPro" id="IPR045865">
    <property type="entry name" value="ACT-like_dom_sf"/>
</dbReference>
<dbReference type="FunFam" id="3.30.460.10:FF:000001">
    <property type="entry name" value="GTP pyrophosphokinase RelA"/>
    <property type="match status" value="1"/>
</dbReference>
<evidence type="ECO:0000256" key="6">
    <source>
        <dbReference type="SAM" id="MobiDB-lite"/>
    </source>
</evidence>
<dbReference type="KEGG" id="gai:IMCC3135_33115"/>
<evidence type="ECO:0000259" key="9">
    <source>
        <dbReference type="PROSITE" id="PS51880"/>
    </source>
</evidence>
<dbReference type="Gene3D" id="3.10.20.30">
    <property type="match status" value="1"/>
</dbReference>
<dbReference type="GO" id="GO:0015970">
    <property type="term" value="P:guanosine tetraphosphate biosynthetic process"/>
    <property type="evidence" value="ECO:0007669"/>
    <property type="project" value="UniProtKB-UniPathway"/>
</dbReference>
<dbReference type="Gene3D" id="3.30.70.260">
    <property type="match status" value="1"/>
</dbReference>
<dbReference type="SUPFAM" id="SSF109604">
    <property type="entry name" value="HD-domain/PDEase-like"/>
    <property type="match status" value="1"/>
</dbReference>
<feature type="domain" description="TGS" evidence="9">
    <location>
        <begin position="514"/>
        <end position="575"/>
    </location>
</feature>
<dbReference type="NCBIfam" id="TIGR00691">
    <property type="entry name" value="spoT_relA"/>
    <property type="match status" value="1"/>
</dbReference>
<dbReference type="SMART" id="SM00471">
    <property type="entry name" value="HDc"/>
    <property type="match status" value="1"/>
</dbReference>
<dbReference type="InterPro" id="IPR012676">
    <property type="entry name" value="TGS-like"/>
</dbReference>
<dbReference type="PANTHER" id="PTHR21262:SF36">
    <property type="entry name" value="BIFUNCTIONAL (P)PPGPP SYNTHASE_HYDROLASE SPOT"/>
    <property type="match status" value="1"/>
</dbReference>
<dbReference type="Gene3D" id="1.10.3210.10">
    <property type="entry name" value="Hypothetical protein af1432"/>
    <property type="match status" value="1"/>
</dbReference>
<evidence type="ECO:0000256" key="5">
    <source>
        <dbReference type="RuleBase" id="RU003847"/>
    </source>
</evidence>
<dbReference type="Pfam" id="PF04607">
    <property type="entry name" value="RelA_SpoT"/>
    <property type="match status" value="1"/>
</dbReference>
<dbReference type="UniPathway" id="UPA00908">
    <property type="reaction ID" value="UER00886"/>
</dbReference>
<feature type="compositionally biased region" description="Polar residues" evidence="6">
    <location>
        <begin position="14"/>
        <end position="24"/>
    </location>
</feature>
<dbReference type="CDD" id="cd01668">
    <property type="entry name" value="TGS_RSH"/>
    <property type="match status" value="1"/>
</dbReference>
<gene>
    <name evidence="10" type="primary">spoT</name>
    <name evidence="10" type="ORF">IMCC3135_33115</name>
</gene>
<dbReference type="GO" id="GO:0008893">
    <property type="term" value="F:guanosine-3',5'-bis(diphosphate) 3'-diphosphatase activity"/>
    <property type="evidence" value="ECO:0007669"/>
    <property type="project" value="UniProtKB-EC"/>
</dbReference>
<dbReference type="Pfam" id="PF13328">
    <property type="entry name" value="HD_4"/>
    <property type="match status" value="1"/>
</dbReference>
<evidence type="ECO:0000256" key="1">
    <source>
        <dbReference type="ARBA" id="ARBA00022801"/>
    </source>
</evidence>
<dbReference type="SMART" id="SM00954">
    <property type="entry name" value="RelA_SpoT"/>
    <property type="match status" value="1"/>
</dbReference>
<protein>
    <recommendedName>
        <fullName evidence="3">guanosine-3',5'-bis(diphosphate) 3'-diphosphatase</fullName>
        <ecNumber evidence="3">3.1.7.2</ecNumber>
    </recommendedName>
</protein>
<evidence type="ECO:0000256" key="2">
    <source>
        <dbReference type="ARBA" id="ARBA00024329"/>
    </source>
</evidence>
<comment type="function">
    <text evidence="5">In eubacteria ppGpp (guanosine 3'-diphosphate 5'-diphosphate) is a mediator of the stringent response that coordinates a variety of cellular activities in response to changes in nutritional abundance.</text>
</comment>